<reference evidence="1 2" key="1">
    <citation type="submission" date="2023-10" db="EMBL/GenBank/DDBJ databases">
        <authorList>
            <person name="Maclean D."/>
            <person name="Macfadyen A."/>
        </authorList>
    </citation>
    <scope>NUCLEOTIDE SEQUENCE [LARGE SCALE GENOMIC DNA]</scope>
</reference>
<protein>
    <submittedName>
        <fullName evidence="1">Uncharacterized protein</fullName>
    </submittedName>
</protein>
<organism evidence="1 2">
    <name type="scientific">Coccomyxa viridis</name>
    <dbReference type="NCBI Taxonomy" id="1274662"/>
    <lineage>
        <taxon>Eukaryota</taxon>
        <taxon>Viridiplantae</taxon>
        <taxon>Chlorophyta</taxon>
        <taxon>core chlorophytes</taxon>
        <taxon>Trebouxiophyceae</taxon>
        <taxon>Trebouxiophyceae incertae sedis</taxon>
        <taxon>Coccomyxaceae</taxon>
        <taxon>Coccomyxa</taxon>
    </lineage>
</organism>
<evidence type="ECO:0000313" key="1">
    <source>
        <dbReference type="EMBL" id="CAK0732791.1"/>
    </source>
</evidence>
<gene>
    <name evidence="1" type="ORF">CVIRNUC_000183</name>
</gene>
<dbReference type="Proteomes" id="UP001314263">
    <property type="component" value="Unassembled WGS sequence"/>
</dbReference>
<accession>A0AAV1HTF8</accession>
<comment type="caution">
    <text evidence="1">The sequence shown here is derived from an EMBL/GenBank/DDBJ whole genome shotgun (WGS) entry which is preliminary data.</text>
</comment>
<dbReference type="EMBL" id="CAUYUE010000001">
    <property type="protein sequence ID" value="CAK0732791.1"/>
    <property type="molecule type" value="Genomic_DNA"/>
</dbReference>
<proteinExistence type="predicted"/>
<evidence type="ECO:0000313" key="2">
    <source>
        <dbReference type="Proteomes" id="UP001314263"/>
    </source>
</evidence>
<keyword evidence="2" id="KW-1185">Reference proteome</keyword>
<dbReference type="AlphaFoldDB" id="A0AAV1HTF8"/>
<name>A0AAV1HTF8_9CHLO</name>
<sequence length="99" mass="11013">MIQPRAQEKTHCNAHDQMENECPQRIPNMQSFCRVAACSTLGPQAPASSARRRTIELATSQTFLLSLLTNAPGQCQPAGMMLAWTIFPSTEQARKMKHL</sequence>